<feature type="compositionally biased region" description="Basic and acidic residues" evidence="1">
    <location>
        <begin position="1"/>
        <end position="18"/>
    </location>
</feature>
<evidence type="ECO:0000313" key="2">
    <source>
        <dbReference type="EMBL" id="VVT29878.1"/>
    </source>
</evidence>
<accession>A0A5E8AJQ1</accession>
<gene>
    <name evidence="2" type="ORF">SPHINGO391_510189</name>
</gene>
<sequence length="80" mass="8907">MAPKQIIDRQHYPIDRRQPAAFRWDTPRAAAAPPTSHANERLRTRKDARRLPTYAVIGSGLLNGAENATLSDRTLRAGTT</sequence>
<evidence type="ECO:0000313" key="3">
    <source>
        <dbReference type="Proteomes" id="UP000326857"/>
    </source>
</evidence>
<reference evidence="2 3" key="1">
    <citation type="submission" date="2019-09" db="EMBL/GenBank/DDBJ databases">
        <authorList>
            <person name="Dittami M. S."/>
        </authorList>
    </citation>
    <scope>NUCLEOTIDE SEQUENCE [LARGE SCALE GENOMIC DNA]</scope>
    <source>
        <strain evidence="2">SPHINGO391</strain>
    </source>
</reference>
<proteinExistence type="predicted"/>
<feature type="region of interest" description="Disordered" evidence="1">
    <location>
        <begin position="1"/>
        <end position="48"/>
    </location>
</feature>
<name>A0A5E8AJQ1_9SPHN</name>
<dbReference type="Proteomes" id="UP000326857">
    <property type="component" value="Unassembled WGS sequence"/>
</dbReference>
<dbReference type="AlphaFoldDB" id="A0A5E8AJQ1"/>
<organism evidence="2 3">
    <name type="scientific">Sphingomonas aurantiaca</name>
    <dbReference type="NCBI Taxonomy" id="185949"/>
    <lineage>
        <taxon>Bacteria</taxon>
        <taxon>Pseudomonadati</taxon>
        <taxon>Pseudomonadota</taxon>
        <taxon>Alphaproteobacteria</taxon>
        <taxon>Sphingomonadales</taxon>
        <taxon>Sphingomonadaceae</taxon>
        <taxon>Sphingomonas</taxon>
    </lineage>
</organism>
<evidence type="ECO:0000256" key="1">
    <source>
        <dbReference type="SAM" id="MobiDB-lite"/>
    </source>
</evidence>
<dbReference type="EMBL" id="CABVLI010000047">
    <property type="protein sequence ID" value="VVT29878.1"/>
    <property type="molecule type" value="Genomic_DNA"/>
</dbReference>
<protein>
    <submittedName>
        <fullName evidence="2">Uncharacterized protein</fullName>
    </submittedName>
</protein>